<dbReference type="Proteomes" id="UP000637359">
    <property type="component" value="Unassembled WGS sequence"/>
</dbReference>
<organism evidence="2 3">
    <name type="scientific">Ornithinibacillus hominis</name>
    <dbReference type="NCBI Taxonomy" id="2763055"/>
    <lineage>
        <taxon>Bacteria</taxon>
        <taxon>Bacillati</taxon>
        <taxon>Bacillota</taxon>
        <taxon>Bacilli</taxon>
        <taxon>Bacillales</taxon>
        <taxon>Bacillaceae</taxon>
        <taxon>Ornithinibacillus</taxon>
    </lineage>
</organism>
<evidence type="ECO:0000313" key="2">
    <source>
        <dbReference type="EMBL" id="MBC5638291.1"/>
    </source>
</evidence>
<dbReference type="InterPro" id="IPR036291">
    <property type="entry name" value="NAD(P)-bd_dom_sf"/>
</dbReference>
<reference evidence="2" key="1">
    <citation type="submission" date="2020-08" db="EMBL/GenBank/DDBJ databases">
        <title>Genome public.</title>
        <authorList>
            <person name="Liu C."/>
            <person name="Sun Q."/>
        </authorList>
    </citation>
    <scope>NUCLEOTIDE SEQUENCE</scope>
    <source>
        <strain evidence="2">BX22</strain>
    </source>
</reference>
<proteinExistence type="inferred from homology"/>
<comment type="similarity">
    <text evidence="1">Belongs to the short-chain dehydrogenases/reductases (SDR) family.</text>
</comment>
<evidence type="ECO:0000313" key="3">
    <source>
        <dbReference type="Proteomes" id="UP000637359"/>
    </source>
</evidence>
<sequence length="236" mass="26800">MKNIIIIGSEGIIGQAVRDTFKDYFQVCIDKSLGEEMVENSNSIQLSYDITSEQDLNKIYEVIKGKNLNIDGVIYLAGVNYMRNFFTSTTDSWQETFDINLFGIVKFLKRIYNLFSEKISIVCVASQNGIVGHEDRVDYGPSKAAIIQLVKNLTVDFAKYSNKDIKINCVSPTYVLTEENKEYFDSFPGKRLINRIPYKKLVTPTEVSNVIEFLTSDKSDAIRGQNIVIDYGYTVV</sequence>
<dbReference type="EMBL" id="JACOOL010000014">
    <property type="protein sequence ID" value="MBC5638291.1"/>
    <property type="molecule type" value="Genomic_DNA"/>
</dbReference>
<dbReference type="SUPFAM" id="SSF51735">
    <property type="entry name" value="NAD(P)-binding Rossmann-fold domains"/>
    <property type="match status" value="1"/>
</dbReference>
<dbReference type="Pfam" id="PF13561">
    <property type="entry name" value="adh_short_C2"/>
    <property type="match status" value="1"/>
</dbReference>
<evidence type="ECO:0000256" key="1">
    <source>
        <dbReference type="ARBA" id="ARBA00006484"/>
    </source>
</evidence>
<dbReference type="CDD" id="cd05233">
    <property type="entry name" value="SDR_c"/>
    <property type="match status" value="1"/>
</dbReference>
<name>A0A923L8F3_9BACI</name>
<dbReference type="PRINTS" id="PR00081">
    <property type="entry name" value="GDHRDH"/>
</dbReference>
<protein>
    <submittedName>
        <fullName evidence="2">SDR family oxidoreductase</fullName>
    </submittedName>
</protein>
<comment type="caution">
    <text evidence="2">The sequence shown here is derived from an EMBL/GenBank/DDBJ whole genome shotgun (WGS) entry which is preliminary data.</text>
</comment>
<dbReference type="PANTHER" id="PTHR42760">
    <property type="entry name" value="SHORT-CHAIN DEHYDROGENASES/REDUCTASES FAMILY MEMBER"/>
    <property type="match status" value="1"/>
</dbReference>
<dbReference type="Gene3D" id="3.40.50.720">
    <property type="entry name" value="NAD(P)-binding Rossmann-like Domain"/>
    <property type="match status" value="1"/>
</dbReference>
<dbReference type="AlphaFoldDB" id="A0A923L8F3"/>
<accession>A0A923L8F3</accession>
<dbReference type="InterPro" id="IPR002347">
    <property type="entry name" value="SDR_fam"/>
</dbReference>
<dbReference type="GO" id="GO:0016616">
    <property type="term" value="F:oxidoreductase activity, acting on the CH-OH group of donors, NAD or NADP as acceptor"/>
    <property type="evidence" value="ECO:0007669"/>
    <property type="project" value="TreeGrafter"/>
</dbReference>
<keyword evidence="3" id="KW-1185">Reference proteome</keyword>
<gene>
    <name evidence="2" type="ORF">H8S33_16035</name>
</gene>